<evidence type="ECO:0000259" key="4">
    <source>
        <dbReference type="Pfam" id="PF06429"/>
    </source>
</evidence>
<keyword evidence="6" id="KW-0969">Cilium</keyword>
<feature type="domain" description="Flagellar basal-body/hook protein C-terminal" evidence="4">
    <location>
        <begin position="234"/>
        <end position="279"/>
    </location>
</feature>
<dbReference type="GO" id="GO:0009425">
    <property type="term" value="C:bacterial-type flagellum basal body"/>
    <property type="evidence" value="ECO:0007669"/>
    <property type="project" value="UniProtKB-SubCell"/>
</dbReference>
<dbReference type="GO" id="GO:0071978">
    <property type="term" value="P:bacterial-type flagellum-dependent swarming motility"/>
    <property type="evidence" value="ECO:0007669"/>
    <property type="project" value="TreeGrafter"/>
</dbReference>
<feature type="domain" description="Flagellar basal body rod protein N-terminal" evidence="3">
    <location>
        <begin position="12"/>
        <end position="35"/>
    </location>
</feature>
<dbReference type="PANTHER" id="PTHR30435:SF19">
    <property type="entry name" value="FLAGELLAR BASAL-BODY ROD PROTEIN FLGG"/>
    <property type="match status" value="1"/>
</dbReference>
<reference evidence="6" key="1">
    <citation type="journal article" date="2014" name="Int. J. Syst. Evol. Microbiol.">
        <title>Complete genome sequence of Corynebacterium casei LMG S-19264T (=DSM 44701T), isolated from a smear-ripened cheese.</title>
        <authorList>
            <consortium name="US DOE Joint Genome Institute (JGI-PGF)"/>
            <person name="Walter F."/>
            <person name="Albersmeier A."/>
            <person name="Kalinowski J."/>
            <person name="Ruckert C."/>
        </authorList>
    </citation>
    <scope>NUCLEOTIDE SEQUENCE</scope>
    <source>
        <strain evidence="6">CGMCC 1.12777</strain>
    </source>
</reference>
<dbReference type="Pfam" id="PF00460">
    <property type="entry name" value="Flg_bb_rod"/>
    <property type="match status" value="1"/>
</dbReference>
<dbReference type="AlphaFoldDB" id="A0A8J3END6"/>
<dbReference type="Proteomes" id="UP000656813">
    <property type="component" value="Unassembled WGS sequence"/>
</dbReference>
<name>A0A8J3END6_9BACL</name>
<dbReference type="PANTHER" id="PTHR30435">
    <property type="entry name" value="FLAGELLAR PROTEIN"/>
    <property type="match status" value="1"/>
</dbReference>
<dbReference type="EMBL" id="BMFV01000020">
    <property type="protein sequence ID" value="GGH84161.1"/>
    <property type="molecule type" value="Genomic_DNA"/>
</dbReference>
<comment type="subcellular location">
    <subcellularLocation>
        <location evidence="2">Bacterial flagellum basal body</location>
    </subcellularLocation>
</comment>
<comment type="caution">
    <text evidence="6">The sequence shown here is derived from an EMBL/GenBank/DDBJ whole genome shotgun (WGS) entry which is preliminary data.</text>
</comment>
<reference evidence="6" key="2">
    <citation type="submission" date="2020-09" db="EMBL/GenBank/DDBJ databases">
        <authorList>
            <person name="Sun Q."/>
            <person name="Zhou Y."/>
        </authorList>
    </citation>
    <scope>NUCLEOTIDE SEQUENCE</scope>
    <source>
        <strain evidence="6">CGMCC 1.12777</strain>
    </source>
</reference>
<dbReference type="InterPro" id="IPR020013">
    <property type="entry name" value="Flagellar_FlgE/F/G"/>
</dbReference>
<dbReference type="Pfam" id="PF22692">
    <property type="entry name" value="LlgE_F_G_D1"/>
    <property type="match status" value="1"/>
</dbReference>
<dbReference type="RefSeq" id="WP_188497864.1">
    <property type="nucleotide sequence ID" value="NZ_BMFV01000020.1"/>
</dbReference>
<gene>
    <name evidence="6" type="primary">flhP</name>
    <name evidence="6" type="ORF">GCM10007096_26600</name>
</gene>
<protein>
    <submittedName>
        <fullName evidence="6">Flagellar hook-basal body complex protein FlhP</fullName>
    </submittedName>
</protein>
<evidence type="ECO:0000256" key="1">
    <source>
        <dbReference type="ARBA" id="ARBA00009677"/>
    </source>
</evidence>
<dbReference type="InterPro" id="IPR010930">
    <property type="entry name" value="Flg_bb/hook_C_dom"/>
</dbReference>
<feature type="domain" description="Flagellar hook protein FlgE/F/G-like D1" evidence="5">
    <location>
        <begin position="104"/>
        <end position="174"/>
    </location>
</feature>
<dbReference type="NCBIfam" id="TIGR03506">
    <property type="entry name" value="FlgEFG_subfam"/>
    <property type="match status" value="1"/>
</dbReference>
<evidence type="ECO:0000256" key="2">
    <source>
        <dbReference type="RuleBase" id="RU362116"/>
    </source>
</evidence>
<evidence type="ECO:0000259" key="5">
    <source>
        <dbReference type="Pfam" id="PF22692"/>
    </source>
</evidence>
<dbReference type="InterPro" id="IPR053967">
    <property type="entry name" value="LlgE_F_G-like_D1"/>
</dbReference>
<dbReference type="InterPro" id="IPR037925">
    <property type="entry name" value="FlgE/F/G-like"/>
</dbReference>
<keyword evidence="7" id="KW-1185">Reference proteome</keyword>
<dbReference type="InterPro" id="IPR001444">
    <property type="entry name" value="Flag_bb_rod_N"/>
</dbReference>
<organism evidence="6 7">
    <name type="scientific">Pullulanibacillus pueri</name>
    <dbReference type="NCBI Taxonomy" id="1437324"/>
    <lineage>
        <taxon>Bacteria</taxon>
        <taxon>Bacillati</taxon>
        <taxon>Bacillota</taxon>
        <taxon>Bacilli</taxon>
        <taxon>Bacillales</taxon>
        <taxon>Sporolactobacillaceae</taxon>
        <taxon>Pullulanibacillus</taxon>
    </lineage>
</organism>
<keyword evidence="2" id="KW-0975">Bacterial flagellum</keyword>
<evidence type="ECO:0000259" key="3">
    <source>
        <dbReference type="Pfam" id="PF00460"/>
    </source>
</evidence>
<keyword evidence="6" id="KW-0282">Flagellum</keyword>
<accession>A0A8J3END6</accession>
<comment type="similarity">
    <text evidence="1 2">Belongs to the flagella basal body rod proteins family.</text>
</comment>
<sequence length="280" mass="30389">MDRSMITAAVSMGQLQKGMDVISNNISNLNTTGFKGRNVSFSSLLVQSMNEQPDKNQDLGRLSPLGVRFGSGSRVAATQIDPSQGSIEKTDRALDFALGKPNQFFTIQVNDDGGAETRYTRNGAFYLQEDAQNANLMNLVTADGSFVLNNQGNRIQVPAQFKDIKVSNTGAITAQRPGTLDTVNVGQLGVVSIKHPQLLESMGDSAFTLPDLNALGLTRADVFDQLNADDRSVQQGALEASNVDLTDQMTQLTNLQRSYQFDARAISISDDMMNLINSMR</sequence>
<dbReference type="SUPFAM" id="SSF117143">
    <property type="entry name" value="Flagellar hook protein flgE"/>
    <property type="match status" value="1"/>
</dbReference>
<keyword evidence="6" id="KW-0966">Cell projection</keyword>
<evidence type="ECO:0000313" key="7">
    <source>
        <dbReference type="Proteomes" id="UP000656813"/>
    </source>
</evidence>
<proteinExistence type="inferred from homology"/>
<dbReference type="Pfam" id="PF06429">
    <property type="entry name" value="Flg_bbr_C"/>
    <property type="match status" value="1"/>
</dbReference>
<evidence type="ECO:0000313" key="6">
    <source>
        <dbReference type="EMBL" id="GGH84161.1"/>
    </source>
</evidence>